<dbReference type="KEGG" id="fcy:FRACYDRAFT_264059"/>
<keyword evidence="11" id="KW-1185">Reference proteome</keyword>
<evidence type="ECO:0000313" key="11">
    <source>
        <dbReference type="Proteomes" id="UP000095751"/>
    </source>
</evidence>
<dbReference type="OrthoDB" id="77405at2759"/>
<protein>
    <recommendedName>
        <fullName evidence="2">peptide-methionine (S)-S-oxide reductase</fullName>
        <ecNumber evidence="2">1.8.4.11</ecNumber>
    </recommendedName>
    <alternativeName>
        <fullName evidence="5">Peptide-methionine (S)-S-oxide reductase</fullName>
    </alternativeName>
    <alternativeName>
        <fullName evidence="4">Protein-methionine-S-oxide reductase</fullName>
    </alternativeName>
</protein>
<organism evidence="10 11">
    <name type="scientific">Fragilariopsis cylindrus CCMP1102</name>
    <dbReference type="NCBI Taxonomy" id="635003"/>
    <lineage>
        <taxon>Eukaryota</taxon>
        <taxon>Sar</taxon>
        <taxon>Stramenopiles</taxon>
        <taxon>Ochrophyta</taxon>
        <taxon>Bacillariophyta</taxon>
        <taxon>Bacillariophyceae</taxon>
        <taxon>Bacillariophycidae</taxon>
        <taxon>Bacillariales</taxon>
        <taxon>Bacillariaceae</taxon>
        <taxon>Fragilariopsis</taxon>
    </lineage>
</organism>
<dbReference type="InterPro" id="IPR002569">
    <property type="entry name" value="Met_Sox_Rdtase_MsrA_dom"/>
</dbReference>
<evidence type="ECO:0000256" key="2">
    <source>
        <dbReference type="ARBA" id="ARBA00012502"/>
    </source>
</evidence>
<dbReference type="Pfam" id="PF01625">
    <property type="entry name" value="PMSR"/>
    <property type="match status" value="1"/>
</dbReference>
<evidence type="ECO:0000256" key="4">
    <source>
        <dbReference type="ARBA" id="ARBA00030273"/>
    </source>
</evidence>
<dbReference type="PANTHER" id="PTHR42799">
    <property type="entry name" value="MITOCHONDRIAL PEPTIDE METHIONINE SULFOXIDE REDUCTASE"/>
    <property type="match status" value="1"/>
</dbReference>
<accession>A0A1E7EV27</accession>
<comment type="catalytic activity">
    <reaction evidence="6">
        <text>L-methionyl-[protein] + [thioredoxin]-disulfide + H2O = L-methionyl-(S)-S-oxide-[protein] + [thioredoxin]-dithiol</text>
        <dbReference type="Rhea" id="RHEA:14217"/>
        <dbReference type="Rhea" id="RHEA-COMP:10698"/>
        <dbReference type="Rhea" id="RHEA-COMP:10700"/>
        <dbReference type="Rhea" id="RHEA-COMP:12313"/>
        <dbReference type="Rhea" id="RHEA-COMP:12315"/>
        <dbReference type="ChEBI" id="CHEBI:15377"/>
        <dbReference type="ChEBI" id="CHEBI:16044"/>
        <dbReference type="ChEBI" id="CHEBI:29950"/>
        <dbReference type="ChEBI" id="CHEBI:44120"/>
        <dbReference type="ChEBI" id="CHEBI:50058"/>
        <dbReference type="EC" id="1.8.4.11"/>
    </reaction>
</comment>
<dbReference type="InterPro" id="IPR050162">
    <property type="entry name" value="MsrA_MetSO_reductase"/>
</dbReference>
<dbReference type="AlphaFoldDB" id="A0A1E7EV27"/>
<evidence type="ECO:0000256" key="3">
    <source>
        <dbReference type="ARBA" id="ARBA00023002"/>
    </source>
</evidence>
<evidence type="ECO:0000256" key="6">
    <source>
        <dbReference type="ARBA" id="ARBA00047806"/>
    </source>
</evidence>
<comment type="similarity">
    <text evidence="1">Belongs to the MsrA Met sulfoxide reductase family.</text>
</comment>
<dbReference type="InterPro" id="IPR036509">
    <property type="entry name" value="Met_Sox_Rdtase_MsrA_sf"/>
</dbReference>
<name>A0A1E7EV27_9STRA</name>
<dbReference type="EC" id="1.8.4.11" evidence="2"/>
<dbReference type="Gene3D" id="3.30.1060.10">
    <property type="entry name" value="Peptide methionine sulphoxide reductase MsrA"/>
    <property type="match status" value="1"/>
</dbReference>
<dbReference type="HAMAP" id="MF_01401">
    <property type="entry name" value="MsrA"/>
    <property type="match status" value="1"/>
</dbReference>
<sequence>MTNRLLSRLTKNNNKDNDSNNSNNKISTMAPIASTLALGAGCYWGTEKYIVKDFQKKYPGCIANAKVGFMSPDINAMKNPSYRQVCSGSTGHVEVLNIELTSKASETTEIFEEMIKHFFLFHDPTTLNKQGNDAGTQYGSVIFTSDETQTQIANKVKNELQGYIDTKKVKTNYLKSKIETLITDYTTFYVAEKGHQEYLDKNPSGYCNHRYRFKIWPLSSDAEL</sequence>
<evidence type="ECO:0000256" key="5">
    <source>
        <dbReference type="ARBA" id="ARBA00030643"/>
    </source>
</evidence>
<dbReference type="GO" id="GO:0008113">
    <property type="term" value="F:peptide-methionine (S)-S-oxide reductase activity"/>
    <property type="evidence" value="ECO:0007669"/>
    <property type="project" value="UniProtKB-EC"/>
</dbReference>
<dbReference type="InParanoid" id="A0A1E7EV27"/>
<evidence type="ECO:0000313" key="10">
    <source>
        <dbReference type="EMBL" id="OEU09742.1"/>
    </source>
</evidence>
<keyword evidence="3" id="KW-0560">Oxidoreductase</keyword>
<dbReference type="GO" id="GO:0034599">
    <property type="term" value="P:cellular response to oxidative stress"/>
    <property type="evidence" value="ECO:0007669"/>
    <property type="project" value="TreeGrafter"/>
</dbReference>
<evidence type="ECO:0000259" key="9">
    <source>
        <dbReference type="Pfam" id="PF01625"/>
    </source>
</evidence>
<dbReference type="Proteomes" id="UP000095751">
    <property type="component" value="Unassembled WGS sequence"/>
</dbReference>
<evidence type="ECO:0000256" key="1">
    <source>
        <dbReference type="ARBA" id="ARBA00005591"/>
    </source>
</evidence>
<reference evidence="10 11" key="1">
    <citation type="submission" date="2016-09" db="EMBL/GenBank/DDBJ databases">
        <title>Extensive genetic diversity and differential bi-allelic expression allows diatom success in the polar Southern Ocean.</title>
        <authorList>
            <consortium name="DOE Joint Genome Institute"/>
            <person name="Mock T."/>
            <person name="Otillar R.P."/>
            <person name="Strauss J."/>
            <person name="Dupont C."/>
            <person name="Frickenhaus S."/>
            <person name="Maumus F."/>
            <person name="Mcmullan M."/>
            <person name="Sanges R."/>
            <person name="Schmutz J."/>
            <person name="Toseland A."/>
            <person name="Valas R."/>
            <person name="Veluchamy A."/>
            <person name="Ward B.J."/>
            <person name="Allen A."/>
            <person name="Barry K."/>
            <person name="Falciatore A."/>
            <person name="Ferrante M."/>
            <person name="Fortunato A.E."/>
            <person name="Gloeckner G."/>
            <person name="Gruber A."/>
            <person name="Hipkin R."/>
            <person name="Janech M."/>
            <person name="Kroth P."/>
            <person name="Leese F."/>
            <person name="Lindquist E."/>
            <person name="Lyon B.R."/>
            <person name="Martin J."/>
            <person name="Mayer C."/>
            <person name="Parker M."/>
            <person name="Quesneville H."/>
            <person name="Raymond J."/>
            <person name="Uhlig C."/>
            <person name="Valentin K.U."/>
            <person name="Worden A.Z."/>
            <person name="Armbrust E.V."/>
            <person name="Bowler C."/>
            <person name="Green B."/>
            <person name="Moulton V."/>
            <person name="Van Oosterhout C."/>
            <person name="Grigoriev I."/>
        </authorList>
    </citation>
    <scope>NUCLEOTIDE SEQUENCE [LARGE SCALE GENOMIC DNA]</scope>
    <source>
        <strain evidence="10 11">CCMP1102</strain>
    </source>
</reference>
<proteinExistence type="inferred from homology"/>
<evidence type="ECO:0000256" key="8">
    <source>
        <dbReference type="SAM" id="MobiDB-lite"/>
    </source>
</evidence>
<feature type="domain" description="Peptide methionine sulphoxide reductase MsrA" evidence="9">
    <location>
        <begin position="36"/>
        <end position="208"/>
    </location>
</feature>
<dbReference type="NCBIfam" id="TIGR00401">
    <property type="entry name" value="msrA"/>
    <property type="match status" value="1"/>
</dbReference>
<dbReference type="SUPFAM" id="SSF55068">
    <property type="entry name" value="Peptide methionine sulfoxide reductase"/>
    <property type="match status" value="1"/>
</dbReference>
<feature type="region of interest" description="Disordered" evidence="8">
    <location>
        <begin position="1"/>
        <end position="26"/>
    </location>
</feature>
<dbReference type="GO" id="GO:0005737">
    <property type="term" value="C:cytoplasm"/>
    <property type="evidence" value="ECO:0007669"/>
    <property type="project" value="TreeGrafter"/>
</dbReference>
<dbReference type="PANTHER" id="PTHR42799:SF2">
    <property type="entry name" value="MITOCHONDRIAL PEPTIDE METHIONINE SULFOXIDE REDUCTASE"/>
    <property type="match status" value="1"/>
</dbReference>
<dbReference type="EMBL" id="KV784374">
    <property type="protein sequence ID" value="OEU09742.1"/>
    <property type="molecule type" value="Genomic_DNA"/>
</dbReference>
<gene>
    <name evidence="10" type="ORF">FRACYDRAFT_264059</name>
</gene>
<comment type="catalytic activity">
    <reaction evidence="7">
        <text>[thioredoxin]-disulfide + L-methionine + H2O = L-methionine (S)-S-oxide + [thioredoxin]-dithiol</text>
        <dbReference type="Rhea" id="RHEA:19993"/>
        <dbReference type="Rhea" id="RHEA-COMP:10698"/>
        <dbReference type="Rhea" id="RHEA-COMP:10700"/>
        <dbReference type="ChEBI" id="CHEBI:15377"/>
        <dbReference type="ChEBI" id="CHEBI:29950"/>
        <dbReference type="ChEBI" id="CHEBI:50058"/>
        <dbReference type="ChEBI" id="CHEBI:57844"/>
        <dbReference type="ChEBI" id="CHEBI:58772"/>
        <dbReference type="EC" id="1.8.4.11"/>
    </reaction>
</comment>
<evidence type="ECO:0000256" key="7">
    <source>
        <dbReference type="ARBA" id="ARBA00048782"/>
    </source>
</evidence>